<name>A0A839UD64_9HYPH</name>
<evidence type="ECO:0000313" key="7">
    <source>
        <dbReference type="Proteomes" id="UP000554520"/>
    </source>
</evidence>
<dbReference type="GO" id="GO:0042597">
    <property type="term" value="C:periplasmic space"/>
    <property type="evidence" value="ECO:0007669"/>
    <property type="project" value="UniProtKB-SubCell"/>
</dbReference>
<evidence type="ECO:0000256" key="2">
    <source>
        <dbReference type="ARBA" id="ARBA00010742"/>
    </source>
</evidence>
<gene>
    <name evidence="6" type="ORF">FHS21_004915</name>
</gene>
<dbReference type="EMBL" id="JACHXN010000020">
    <property type="protein sequence ID" value="MBB3148467.1"/>
    <property type="molecule type" value="Genomic_DNA"/>
</dbReference>
<evidence type="ECO:0000256" key="4">
    <source>
        <dbReference type="SAM" id="SignalP"/>
    </source>
</evidence>
<feature type="chain" id="PRO_5032620286" evidence="4">
    <location>
        <begin position="27"/>
        <end position="321"/>
    </location>
</feature>
<dbReference type="AlphaFoldDB" id="A0A839UD64"/>
<comment type="subcellular location">
    <subcellularLocation>
        <location evidence="1">Periplasm</location>
    </subcellularLocation>
</comment>
<sequence length="321" mass="33935">MMSTSKKSIIVGALLALGGLMSTAQAQETTLKIGAAQVSSGSLPVIVADQEGLFKAEGLAYERFDFKGGGPAVQALASGSIDLCICAAEHAVRLQEKGLGGKVLVSLLDRHSYAMLSKADSLAKSLIDLKGQKIGITSAGSLTDTTMRYAIRKLGLDPDTDFELIAVGRAGAQQAAIQAGVIAAGLFTTPDIQITLGESKDFKIVEDFRNLAYPTNGLIATDAWIEKNPETAAKVVRALTAALKKIQEDPMVLAGALKEMFPEVKNDEIIQQIIKDVTNGAISKDGVMPPESYAVLGDMLRTVDPNVKITAYDDIVVKTIQ</sequence>
<organism evidence="6 7">
    <name type="scientific">Phyllobacterium trifolii</name>
    <dbReference type="NCBI Taxonomy" id="300193"/>
    <lineage>
        <taxon>Bacteria</taxon>
        <taxon>Pseudomonadati</taxon>
        <taxon>Pseudomonadota</taxon>
        <taxon>Alphaproteobacteria</taxon>
        <taxon>Hyphomicrobiales</taxon>
        <taxon>Phyllobacteriaceae</taxon>
        <taxon>Phyllobacterium</taxon>
    </lineage>
</organism>
<dbReference type="InterPro" id="IPR015168">
    <property type="entry name" value="SsuA/THI5"/>
</dbReference>
<protein>
    <submittedName>
        <fullName evidence="6">NitT/TauT family transport system substrate-binding protein</fullName>
    </submittedName>
</protein>
<evidence type="ECO:0000313" key="6">
    <source>
        <dbReference type="EMBL" id="MBB3148467.1"/>
    </source>
</evidence>
<reference evidence="6 7" key="1">
    <citation type="submission" date="2020-08" db="EMBL/GenBank/DDBJ databases">
        <title>Genomic Encyclopedia of Type Strains, Phase III (KMG-III): the genomes of soil and plant-associated and newly described type strains.</title>
        <authorList>
            <person name="Whitman W."/>
        </authorList>
    </citation>
    <scope>NUCLEOTIDE SEQUENCE [LARGE SCALE GENOMIC DNA]</scope>
    <source>
        <strain evidence="6 7">CECT 7015</strain>
    </source>
</reference>
<dbReference type="GO" id="GO:0042918">
    <property type="term" value="P:alkanesulfonate transmembrane transport"/>
    <property type="evidence" value="ECO:0007669"/>
    <property type="project" value="TreeGrafter"/>
</dbReference>
<evidence type="ECO:0000259" key="5">
    <source>
        <dbReference type="Pfam" id="PF09084"/>
    </source>
</evidence>
<dbReference type="PANTHER" id="PTHR30024:SF47">
    <property type="entry name" value="TAURINE-BINDING PERIPLASMIC PROTEIN"/>
    <property type="match status" value="1"/>
</dbReference>
<dbReference type="RefSeq" id="WP_183664295.1">
    <property type="nucleotide sequence ID" value="NZ_JACHXN010000020.1"/>
</dbReference>
<dbReference type="PANTHER" id="PTHR30024">
    <property type="entry name" value="ALIPHATIC SULFONATES-BINDING PROTEIN-RELATED"/>
    <property type="match status" value="1"/>
</dbReference>
<dbReference type="Pfam" id="PF09084">
    <property type="entry name" value="NMT1"/>
    <property type="match status" value="1"/>
</dbReference>
<keyword evidence="7" id="KW-1185">Reference proteome</keyword>
<dbReference type="Gene3D" id="3.40.190.10">
    <property type="entry name" value="Periplasmic binding protein-like II"/>
    <property type="match status" value="2"/>
</dbReference>
<comment type="caution">
    <text evidence="6">The sequence shown here is derived from an EMBL/GenBank/DDBJ whole genome shotgun (WGS) entry which is preliminary data.</text>
</comment>
<feature type="signal peptide" evidence="4">
    <location>
        <begin position="1"/>
        <end position="26"/>
    </location>
</feature>
<proteinExistence type="inferred from homology"/>
<dbReference type="SUPFAM" id="SSF53850">
    <property type="entry name" value="Periplasmic binding protein-like II"/>
    <property type="match status" value="1"/>
</dbReference>
<evidence type="ECO:0000256" key="3">
    <source>
        <dbReference type="ARBA" id="ARBA00022729"/>
    </source>
</evidence>
<keyword evidence="3 4" id="KW-0732">Signal</keyword>
<evidence type="ECO:0000256" key="1">
    <source>
        <dbReference type="ARBA" id="ARBA00004418"/>
    </source>
</evidence>
<comment type="similarity">
    <text evidence="2">Belongs to the bacterial solute-binding protein SsuA/TauA family.</text>
</comment>
<feature type="domain" description="SsuA/THI5-like" evidence="5">
    <location>
        <begin position="43"/>
        <end position="250"/>
    </location>
</feature>
<accession>A0A839UD64</accession>
<dbReference type="Proteomes" id="UP000554520">
    <property type="component" value="Unassembled WGS sequence"/>
</dbReference>